<evidence type="ECO:0000256" key="8">
    <source>
        <dbReference type="ARBA" id="ARBA00023170"/>
    </source>
</evidence>
<dbReference type="SUPFAM" id="SSF56935">
    <property type="entry name" value="Porins"/>
    <property type="match status" value="1"/>
</dbReference>
<sequence>MKQKLLSTMFAVACIASVSYAQERQVSGKVTSADGTPISGVSIAVVGTTKATQTDASGSFTLTVNPGATIEASSIGYTAQRILVGNSSVLTIVLASEDTELEEVVVVGYGSTTKEAFTGSAKRIDAANIEKKNVSNISQALTGEVAGLQVTTASGQPGTAATIRVRGYGSVNGNRDPLYVVDGVPFSGNLTSINNADIASVTVLKDAAATAIYGSRGANGVIIVTTKTGRGKESFIEADVNYGVNMSLLPRYDVVSTPEEYVALGWEGLYNYARLLTSNGAPAYTTEAQYINYANQMLFRSNGIGLRPANNIWETSDVSQMIDPTTRTFKSGINRKWTPENWEDHAFQNSNRLDANVKFGGSSEKSDYFTSFGYLSDNGYSVNSDFERFSGRMNLNQKVTPWLNAGVNLNYARTQRNNNGQSSDSGSIFWFVDNMPSIYPLFKRDANGDKIPDNIFGGYQYDYGDSNGRRFGSLTNAISDATYNINRHIRNEISGRGYLNFNIMQGLTFENSLGMEYYNNVYTSRGNKFYGSAASQGGSLYRQTTELKNLNLLNLLRYKTSFDGGHNLEALVAHEVTDFSQNIQTMSGYNLVDNDILEFNNVAVSDPVRSYTNDYTLESFFGQVNYDLSRKYYLSGTIRRDGSSRFLNNKWGTFGSVGAGWIVSNEDFFSSNSTIPYLKLKASYGLLGDQAGVGYYSGYDLYDVQNVNDQAATIFETKGNPDLTWETSKMFQVGADFEIGKYVSATVEYYVKNTSDLIFNKRFGTSTGYALVKVNEGNLRNQGLEFDVTGHIWKSDKGYFDISVNGETFTNKITKMPNDPTTGLPKEIDVQSPYAWAQDKSIYDYYMREYTGVDPFDGASTWKVFYTDNNGNGQFDSGEQITSLSQFANVNDQEIFEGTTKTYAQATQYYVGKSSLPKLRGAFNLRAGYANFDLAAQFVYRLGGYAYDYAYAGLMGNGYVGSNNWHTDMFNRWQKEGDITDVPRISNNAGVDPNVTSLSTRFLTKANYLGLNNVRLGYTFTQSFVKNAGLGNLNVWVSGDNLFIASARKGFNPSASENGNTSTYTYSPLSTFSVGLRAKF</sequence>
<dbReference type="InterPro" id="IPR000531">
    <property type="entry name" value="Beta-barrel_TonB"/>
</dbReference>
<protein>
    <submittedName>
        <fullName evidence="15">TonB-linked SusC/RagA family outer membrane protein</fullName>
    </submittedName>
</protein>
<accession>A0A4R3VVU7</accession>
<evidence type="ECO:0000256" key="6">
    <source>
        <dbReference type="ARBA" id="ARBA00023077"/>
    </source>
</evidence>
<evidence type="ECO:0000256" key="7">
    <source>
        <dbReference type="ARBA" id="ARBA00023136"/>
    </source>
</evidence>
<dbReference type="InterPro" id="IPR023996">
    <property type="entry name" value="TonB-dep_OMP_SusC/RagA"/>
</dbReference>
<evidence type="ECO:0000256" key="4">
    <source>
        <dbReference type="ARBA" id="ARBA00022692"/>
    </source>
</evidence>
<comment type="caution">
    <text evidence="15">The sequence shown here is derived from an EMBL/GenBank/DDBJ whole genome shotgun (WGS) entry which is preliminary data.</text>
</comment>
<dbReference type="Gene3D" id="2.40.170.20">
    <property type="entry name" value="TonB-dependent receptor, beta-barrel domain"/>
    <property type="match status" value="1"/>
</dbReference>
<feature type="signal peptide" evidence="12">
    <location>
        <begin position="1"/>
        <end position="21"/>
    </location>
</feature>
<evidence type="ECO:0000256" key="9">
    <source>
        <dbReference type="ARBA" id="ARBA00023237"/>
    </source>
</evidence>
<comment type="subcellular location">
    <subcellularLocation>
        <location evidence="1 10">Cell outer membrane</location>
        <topology evidence="1 10">Multi-pass membrane protein</topology>
    </subcellularLocation>
</comment>
<dbReference type="EMBL" id="SMBZ01000043">
    <property type="protein sequence ID" value="TCV09392.1"/>
    <property type="molecule type" value="Genomic_DNA"/>
</dbReference>
<dbReference type="RefSeq" id="WP_132778582.1">
    <property type="nucleotide sequence ID" value="NZ_SMBZ01000043.1"/>
</dbReference>
<dbReference type="InterPro" id="IPR023997">
    <property type="entry name" value="TonB-dep_OMP_SusC/RagA_CS"/>
</dbReference>
<evidence type="ECO:0000256" key="11">
    <source>
        <dbReference type="RuleBase" id="RU003357"/>
    </source>
</evidence>
<evidence type="ECO:0000256" key="1">
    <source>
        <dbReference type="ARBA" id="ARBA00004571"/>
    </source>
</evidence>
<dbReference type="NCBIfam" id="TIGR04056">
    <property type="entry name" value="OMP_RagA_SusC"/>
    <property type="match status" value="1"/>
</dbReference>
<evidence type="ECO:0000256" key="3">
    <source>
        <dbReference type="ARBA" id="ARBA00022452"/>
    </source>
</evidence>
<evidence type="ECO:0000313" key="16">
    <source>
        <dbReference type="Proteomes" id="UP000295197"/>
    </source>
</evidence>
<feature type="chain" id="PRO_5020765608" evidence="12">
    <location>
        <begin position="22"/>
        <end position="1080"/>
    </location>
</feature>
<evidence type="ECO:0000256" key="12">
    <source>
        <dbReference type="SAM" id="SignalP"/>
    </source>
</evidence>
<dbReference type="NCBIfam" id="TIGR04057">
    <property type="entry name" value="SusC_RagA_signa"/>
    <property type="match status" value="1"/>
</dbReference>
<keyword evidence="4 10" id="KW-0812">Transmembrane</keyword>
<evidence type="ECO:0000256" key="10">
    <source>
        <dbReference type="PROSITE-ProRule" id="PRU01360"/>
    </source>
</evidence>
<gene>
    <name evidence="15" type="ORF">EDC17_104328</name>
</gene>
<feature type="domain" description="TonB-dependent receptor plug" evidence="14">
    <location>
        <begin position="115"/>
        <end position="221"/>
    </location>
</feature>
<dbReference type="PANTHER" id="PTHR30069">
    <property type="entry name" value="TONB-DEPENDENT OUTER MEMBRANE RECEPTOR"/>
    <property type="match status" value="1"/>
</dbReference>
<comment type="similarity">
    <text evidence="10 11">Belongs to the TonB-dependent receptor family.</text>
</comment>
<evidence type="ECO:0000256" key="2">
    <source>
        <dbReference type="ARBA" id="ARBA00022448"/>
    </source>
</evidence>
<dbReference type="InterPro" id="IPR039426">
    <property type="entry name" value="TonB-dep_rcpt-like"/>
</dbReference>
<feature type="domain" description="TonB-dependent receptor-like beta-barrel" evidence="13">
    <location>
        <begin position="449"/>
        <end position="814"/>
    </location>
</feature>
<organism evidence="15 16">
    <name type="scientific">Sphingobacterium alimentarium</name>
    <dbReference type="NCBI Taxonomy" id="797292"/>
    <lineage>
        <taxon>Bacteria</taxon>
        <taxon>Pseudomonadati</taxon>
        <taxon>Bacteroidota</taxon>
        <taxon>Sphingobacteriia</taxon>
        <taxon>Sphingobacteriales</taxon>
        <taxon>Sphingobacteriaceae</taxon>
        <taxon>Sphingobacterium</taxon>
    </lineage>
</organism>
<keyword evidence="16" id="KW-1185">Reference proteome</keyword>
<evidence type="ECO:0000259" key="14">
    <source>
        <dbReference type="Pfam" id="PF07715"/>
    </source>
</evidence>
<keyword evidence="5 12" id="KW-0732">Signal</keyword>
<dbReference type="InterPro" id="IPR037066">
    <property type="entry name" value="Plug_dom_sf"/>
</dbReference>
<dbReference type="InterPro" id="IPR012910">
    <property type="entry name" value="Plug_dom"/>
</dbReference>
<dbReference type="PANTHER" id="PTHR30069:SF29">
    <property type="entry name" value="HEMOGLOBIN AND HEMOGLOBIN-HAPTOGLOBIN-BINDING PROTEIN 1-RELATED"/>
    <property type="match status" value="1"/>
</dbReference>
<dbReference type="SUPFAM" id="SSF49464">
    <property type="entry name" value="Carboxypeptidase regulatory domain-like"/>
    <property type="match status" value="1"/>
</dbReference>
<dbReference type="Proteomes" id="UP000295197">
    <property type="component" value="Unassembled WGS sequence"/>
</dbReference>
<evidence type="ECO:0000313" key="15">
    <source>
        <dbReference type="EMBL" id="TCV09392.1"/>
    </source>
</evidence>
<evidence type="ECO:0000256" key="5">
    <source>
        <dbReference type="ARBA" id="ARBA00022729"/>
    </source>
</evidence>
<dbReference type="AlphaFoldDB" id="A0A4R3VVU7"/>
<keyword evidence="8" id="KW-0675">Receptor</keyword>
<reference evidence="15 16" key="1">
    <citation type="submission" date="2019-03" db="EMBL/GenBank/DDBJ databases">
        <title>Genomic Encyclopedia of Type Strains, Phase IV (KMG-IV): sequencing the most valuable type-strain genomes for metagenomic binning, comparative biology and taxonomic classification.</title>
        <authorList>
            <person name="Goeker M."/>
        </authorList>
    </citation>
    <scope>NUCLEOTIDE SEQUENCE [LARGE SCALE GENOMIC DNA]</scope>
    <source>
        <strain evidence="15 16">DSM 22362</strain>
    </source>
</reference>
<dbReference type="Pfam" id="PF13715">
    <property type="entry name" value="CarbopepD_reg_2"/>
    <property type="match status" value="1"/>
</dbReference>
<name>A0A4R3VVU7_9SPHI</name>
<dbReference type="Pfam" id="PF00593">
    <property type="entry name" value="TonB_dep_Rec_b-barrel"/>
    <property type="match status" value="1"/>
</dbReference>
<dbReference type="InterPro" id="IPR036942">
    <property type="entry name" value="Beta-barrel_TonB_sf"/>
</dbReference>
<dbReference type="OrthoDB" id="9768177at2"/>
<keyword evidence="9 10" id="KW-0998">Cell outer membrane</keyword>
<dbReference type="GO" id="GO:0044718">
    <property type="term" value="P:siderophore transmembrane transport"/>
    <property type="evidence" value="ECO:0007669"/>
    <property type="project" value="TreeGrafter"/>
</dbReference>
<dbReference type="InterPro" id="IPR008969">
    <property type="entry name" value="CarboxyPept-like_regulatory"/>
</dbReference>
<keyword evidence="7 10" id="KW-0472">Membrane</keyword>
<dbReference type="PROSITE" id="PS52016">
    <property type="entry name" value="TONB_DEPENDENT_REC_3"/>
    <property type="match status" value="1"/>
</dbReference>
<dbReference type="Gene3D" id="2.170.130.10">
    <property type="entry name" value="TonB-dependent receptor, plug domain"/>
    <property type="match status" value="1"/>
</dbReference>
<evidence type="ECO:0000259" key="13">
    <source>
        <dbReference type="Pfam" id="PF00593"/>
    </source>
</evidence>
<proteinExistence type="inferred from homology"/>
<dbReference type="GO" id="GO:0009279">
    <property type="term" value="C:cell outer membrane"/>
    <property type="evidence" value="ECO:0007669"/>
    <property type="project" value="UniProtKB-SubCell"/>
</dbReference>
<keyword evidence="6 11" id="KW-0798">TonB box</keyword>
<keyword evidence="3 10" id="KW-1134">Transmembrane beta strand</keyword>
<keyword evidence="2 10" id="KW-0813">Transport</keyword>
<dbReference type="Pfam" id="PF07715">
    <property type="entry name" value="Plug"/>
    <property type="match status" value="1"/>
</dbReference>
<dbReference type="Gene3D" id="2.60.40.1120">
    <property type="entry name" value="Carboxypeptidase-like, regulatory domain"/>
    <property type="match status" value="1"/>
</dbReference>
<dbReference type="GO" id="GO:0015344">
    <property type="term" value="F:siderophore uptake transmembrane transporter activity"/>
    <property type="evidence" value="ECO:0007669"/>
    <property type="project" value="TreeGrafter"/>
</dbReference>